<dbReference type="Pfam" id="PF05136">
    <property type="entry name" value="Phage_portal_2"/>
    <property type="match status" value="1"/>
</dbReference>
<dbReference type="AlphaFoldDB" id="A0A2W4ZWZ7"/>
<dbReference type="InterPro" id="IPR006429">
    <property type="entry name" value="Phage_lambda_portal"/>
</dbReference>
<protein>
    <submittedName>
        <fullName evidence="2">Phage portal protein</fullName>
    </submittedName>
</protein>
<feature type="region of interest" description="Disordered" evidence="1">
    <location>
        <begin position="488"/>
        <end position="521"/>
    </location>
</feature>
<comment type="caution">
    <text evidence="2">The sequence shown here is derived from an EMBL/GenBank/DDBJ whole genome shotgun (WGS) entry which is preliminary data.</text>
</comment>
<feature type="compositionally biased region" description="Polar residues" evidence="1">
    <location>
        <begin position="488"/>
        <end position="497"/>
    </location>
</feature>
<dbReference type="GO" id="GO:0005198">
    <property type="term" value="F:structural molecule activity"/>
    <property type="evidence" value="ECO:0007669"/>
    <property type="project" value="InterPro"/>
</dbReference>
<evidence type="ECO:0000313" key="3">
    <source>
        <dbReference type="Proteomes" id="UP000249557"/>
    </source>
</evidence>
<evidence type="ECO:0000313" key="2">
    <source>
        <dbReference type="EMBL" id="PZO85432.1"/>
    </source>
</evidence>
<sequence>MTKIPVLLGPDGKPLRALKANSFTSGFDAASTGRRMKNFKPPSAAINGLVNGSLARMRDRARDQVRNIPWMRRADRSFVANVVGNGIRPIPKGGDKAFREAVKEAWDMWAMEADADGRLDFYGLQALIVRSIYQSGEVLVRKMYRPTDDFNLLIPFQLKVLEADHLDHTFNMHLSNGGKIVQGIEFDNQDRIAAYHLWKEHPNEMIGVRDPARRVRIPANEIMHIFEVERPGQTRGFPKVASSILRMLDLMEYEDAELIRKKFAAYLTFFITSPADDERSVLDEEIAEALAGGDESKPFETDLEPGTGLYLDPGQEVKTAESADVGSNYDPFVKMNLRAAAAGADVMYEAMTGDLSGVNFSSIRWGLNESQRIWEQFQNQILVAQFCMPVWREFMVEAFKGGLFEAPDFAFNPRPYLKVKWLAPGWPYVNPQQEAAADKIAVRSGFISRTRVAGRRGYDITEIDDENAADLARANALGLLYDTDPRAVSNSGVMQNRESQDPDMAERESEDAAENDFIQPE</sequence>
<dbReference type="GO" id="GO:0019068">
    <property type="term" value="P:virion assembly"/>
    <property type="evidence" value="ECO:0007669"/>
    <property type="project" value="InterPro"/>
</dbReference>
<dbReference type="EMBL" id="QFNK01000145">
    <property type="protein sequence ID" value="PZO85432.1"/>
    <property type="molecule type" value="Genomic_DNA"/>
</dbReference>
<evidence type="ECO:0000256" key="1">
    <source>
        <dbReference type="SAM" id="MobiDB-lite"/>
    </source>
</evidence>
<name>A0A2W4ZWZ7_9BACT</name>
<dbReference type="NCBIfam" id="TIGR01539">
    <property type="entry name" value="portal_lambda"/>
    <property type="match status" value="1"/>
</dbReference>
<organism evidence="2 3">
    <name type="scientific">Micavibrio aeruginosavorus</name>
    <dbReference type="NCBI Taxonomy" id="349221"/>
    <lineage>
        <taxon>Bacteria</taxon>
        <taxon>Pseudomonadati</taxon>
        <taxon>Bdellovibrionota</taxon>
        <taxon>Bdellovibrionia</taxon>
        <taxon>Bdellovibrionales</taxon>
        <taxon>Pseudobdellovibrionaceae</taxon>
        <taxon>Micavibrio</taxon>
    </lineage>
</organism>
<gene>
    <name evidence="2" type="ORF">DI626_07380</name>
</gene>
<reference evidence="2 3" key="1">
    <citation type="submission" date="2017-08" db="EMBL/GenBank/DDBJ databases">
        <title>Infants hospitalized years apart are colonized by the same room-sourced microbial strains.</title>
        <authorList>
            <person name="Brooks B."/>
            <person name="Olm M.R."/>
            <person name="Firek B.A."/>
            <person name="Baker R."/>
            <person name="Thomas B.C."/>
            <person name="Morowitz M.J."/>
            <person name="Banfield J.F."/>
        </authorList>
    </citation>
    <scope>NUCLEOTIDE SEQUENCE [LARGE SCALE GENOMIC DNA]</scope>
    <source>
        <strain evidence="2">S2_018_000_R2_104</strain>
    </source>
</reference>
<accession>A0A2W4ZWZ7</accession>
<dbReference type="Proteomes" id="UP000249557">
    <property type="component" value="Unassembled WGS sequence"/>
</dbReference>
<feature type="compositionally biased region" description="Basic and acidic residues" evidence="1">
    <location>
        <begin position="498"/>
        <end position="507"/>
    </location>
</feature>
<proteinExistence type="predicted"/>